<dbReference type="KEGG" id="tab:CIG75_18875"/>
<protein>
    <recommendedName>
        <fullName evidence="3">YolD-like family protein</fullName>
    </recommendedName>
</protein>
<keyword evidence="2" id="KW-1185">Reference proteome</keyword>
<evidence type="ECO:0000313" key="2">
    <source>
        <dbReference type="Proteomes" id="UP000214688"/>
    </source>
</evidence>
<reference evidence="1 2" key="1">
    <citation type="journal article" date="2015" name="Int. J. Syst. Evol. Microbiol.">
        <title>Tumebacillus algifaecis sp. nov., isolated from decomposing algal scum.</title>
        <authorList>
            <person name="Wu Y.F."/>
            <person name="Zhang B."/>
            <person name="Xing P."/>
            <person name="Wu Q.L."/>
            <person name="Liu S.J."/>
        </authorList>
    </citation>
    <scope>NUCLEOTIDE SEQUENCE [LARGE SCALE GENOMIC DNA]</scope>
    <source>
        <strain evidence="1 2">THMBR28</strain>
    </source>
</reference>
<sequence>MQRGNKLWEGNRMILPEHRRVMIEMEIRKENFVERPVLDEHAHEEIQRTISDAMEAGSLVTLRVWKSGRIEEVSMVPKWVRVDVLKGHDLAGKVVGVELAGIVGVD</sequence>
<dbReference type="EMBL" id="CP022657">
    <property type="protein sequence ID" value="ASS76799.1"/>
    <property type="molecule type" value="Genomic_DNA"/>
</dbReference>
<proteinExistence type="predicted"/>
<evidence type="ECO:0008006" key="3">
    <source>
        <dbReference type="Google" id="ProtNLM"/>
    </source>
</evidence>
<accession>A0A223D5C5</accession>
<dbReference type="InterPro" id="IPR014962">
    <property type="entry name" value="YolD"/>
</dbReference>
<organism evidence="1 2">
    <name type="scientific">Tumebacillus algifaecis</name>
    <dbReference type="NCBI Taxonomy" id="1214604"/>
    <lineage>
        <taxon>Bacteria</taxon>
        <taxon>Bacillati</taxon>
        <taxon>Bacillota</taxon>
        <taxon>Bacilli</taxon>
        <taxon>Bacillales</taxon>
        <taxon>Alicyclobacillaceae</taxon>
        <taxon>Tumebacillus</taxon>
    </lineage>
</organism>
<dbReference type="AlphaFoldDB" id="A0A223D5C5"/>
<evidence type="ECO:0000313" key="1">
    <source>
        <dbReference type="EMBL" id="ASS76799.1"/>
    </source>
</evidence>
<name>A0A223D5C5_9BACL</name>
<dbReference type="Pfam" id="PF08863">
    <property type="entry name" value="YolD"/>
    <property type="match status" value="1"/>
</dbReference>
<dbReference type="OrthoDB" id="2376882at2"/>
<dbReference type="Proteomes" id="UP000214688">
    <property type="component" value="Chromosome"/>
</dbReference>
<gene>
    <name evidence="1" type="ORF">CIG75_18875</name>
</gene>
<dbReference type="RefSeq" id="WP_094238026.1">
    <property type="nucleotide sequence ID" value="NZ_CP022657.1"/>
</dbReference>